<evidence type="ECO:0000313" key="3">
    <source>
        <dbReference type="Proteomes" id="UP001219934"/>
    </source>
</evidence>
<dbReference type="PANTHER" id="PTHR46169">
    <property type="entry name" value="DNA REPLICATION-RELATED ELEMENT FACTOR, ISOFORM A"/>
    <property type="match status" value="1"/>
</dbReference>
<dbReference type="Proteomes" id="UP001219934">
    <property type="component" value="Unassembled WGS sequence"/>
</dbReference>
<accession>A0AAD6FDH5</accession>
<comment type="caution">
    <text evidence="2">The sequence shown here is derived from an EMBL/GenBank/DDBJ whole genome shotgun (WGS) entry which is preliminary data.</text>
</comment>
<evidence type="ECO:0000259" key="1">
    <source>
        <dbReference type="Pfam" id="PF05699"/>
    </source>
</evidence>
<gene>
    <name evidence="2" type="ORF">JOQ06_018930</name>
</gene>
<name>A0AAD6FDH5_9TELE</name>
<dbReference type="GO" id="GO:0005634">
    <property type="term" value="C:nucleus"/>
    <property type="evidence" value="ECO:0007669"/>
    <property type="project" value="TreeGrafter"/>
</dbReference>
<feature type="domain" description="HAT C-terminal dimerisation" evidence="1">
    <location>
        <begin position="138"/>
        <end position="218"/>
    </location>
</feature>
<dbReference type="InterPro" id="IPR052717">
    <property type="entry name" value="Vacuolar_transposase_reg"/>
</dbReference>
<proteinExistence type="predicted"/>
<keyword evidence="3" id="KW-1185">Reference proteome</keyword>
<protein>
    <recommendedName>
        <fullName evidence="1">HAT C-terminal dimerisation domain-containing protein</fullName>
    </recommendedName>
</protein>
<organism evidence="2 3">
    <name type="scientific">Pogonophryne albipinna</name>
    <dbReference type="NCBI Taxonomy" id="1090488"/>
    <lineage>
        <taxon>Eukaryota</taxon>
        <taxon>Metazoa</taxon>
        <taxon>Chordata</taxon>
        <taxon>Craniata</taxon>
        <taxon>Vertebrata</taxon>
        <taxon>Euteleostomi</taxon>
        <taxon>Actinopterygii</taxon>
        <taxon>Neopterygii</taxon>
        <taxon>Teleostei</taxon>
        <taxon>Neoteleostei</taxon>
        <taxon>Acanthomorphata</taxon>
        <taxon>Eupercaria</taxon>
        <taxon>Perciformes</taxon>
        <taxon>Notothenioidei</taxon>
        <taxon>Pogonophryne</taxon>
    </lineage>
</organism>
<sequence length="232" mass="26102">MANNTLSANESDLVAIRSFKNTVRKELITRFKLLSRLLAESIPITACMLDPRFKHLKFLLDDVREEAQARLTQLVREDGEVEQPGATGEEEIADNVGVELAEASCKKARLESDFEQLFGAHFESSSKKKRVNSDADDELRDYCQRTPHIPTMDNPLEWWAENAHRFPRLAKLSRSYMAIPATSTPSERVFSLAGNTVTRQRSSLLPSHVDALVFLNANQKSGKVDVIVEDSE</sequence>
<dbReference type="EMBL" id="JAPTMU010000016">
    <property type="protein sequence ID" value="KAJ4929910.1"/>
    <property type="molecule type" value="Genomic_DNA"/>
</dbReference>
<dbReference type="PANTHER" id="PTHR46169:SF29">
    <property type="entry name" value="DNA REPLICATION-RELATED ELEMENT FACTOR, ISOFORM A"/>
    <property type="match status" value="1"/>
</dbReference>
<dbReference type="GO" id="GO:0046983">
    <property type="term" value="F:protein dimerization activity"/>
    <property type="evidence" value="ECO:0007669"/>
    <property type="project" value="InterPro"/>
</dbReference>
<evidence type="ECO:0000313" key="2">
    <source>
        <dbReference type="EMBL" id="KAJ4929910.1"/>
    </source>
</evidence>
<dbReference type="AlphaFoldDB" id="A0AAD6FDH5"/>
<dbReference type="InterPro" id="IPR012337">
    <property type="entry name" value="RNaseH-like_sf"/>
</dbReference>
<dbReference type="InterPro" id="IPR008906">
    <property type="entry name" value="HATC_C_dom"/>
</dbReference>
<dbReference type="GO" id="GO:0006357">
    <property type="term" value="P:regulation of transcription by RNA polymerase II"/>
    <property type="evidence" value="ECO:0007669"/>
    <property type="project" value="TreeGrafter"/>
</dbReference>
<reference evidence="2" key="1">
    <citation type="submission" date="2022-11" db="EMBL/GenBank/DDBJ databases">
        <title>Chromosome-level genome of Pogonophryne albipinna.</title>
        <authorList>
            <person name="Jo E."/>
        </authorList>
    </citation>
    <scope>NUCLEOTIDE SEQUENCE</scope>
    <source>
        <strain evidence="2">SGF0006</strain>
        <tissue evidence="2">Muscle</tissue>
    </source>
</reference>
<dbReference type="Pfam" id="PF05699">
    <property type="entry name" value="Dimer_Tnp_hAT"/>
    <property type="match status" value="1"/>
</dbReference>
<dbReference type="SUPFAM" id="SSF53098">
    <property type="entry name" value="Ribonuclease H-like"/>
    <property type="match status" value="1"/>
</dbReference>